<evidence type="ECO:0000313" key="7">
    <source>
        <dbReference type="EMBL" id="MFC6199830.1"/>
    </source>
</evidence>
<evidence type="ECO:0000256" key="1">
    <source>
        <dbReference type="ARBA" id="ARBA00001231"/>
    </source>
</evidence>
<comment type="catalytic activity">
    <reaction evidence="1">
        <text>Hydrolysis of terminal non-reducing N-acetyl-D-hexosamine residues in N-acetyl-beta-D-hexosaminides.</text>
        <dbReference type="EC" id="3.2.1.52"/>
    </reaction>
</comment>
<evidence type="ECO:0000256" key="4">
    <source>
        <dbReference type="ARBA" id="ARBA00022801"/>
    </source>
</evidence>
<evidence type="ECO:0000256" key="2">
    <source>
        <dbReference type="ARBA" id="ARBA00005336"/>
    </source>
</evidence>
<accession>A0ABW1SE38</accession>
<dbReference type="InterPro" id="IPR019800">
    <property type="entry name" value="Glyco_hydro_3_AS"/>
</dbReference>
<dbReference type="InterPro" id="IPR017853">
    <property type="entry name" value="GH"/>
</dbReference>
<dbReference type="PANTHER" id="PTHR30480:SF13">
    <property type="entry name" value="BETA-HEXOSAMINIDASE"/>
    <property type="match status" value="1"/>
</dbReference>
<dbReference type="EC" id="3.2.1.52" evidence="3"/>
<evidence type="ECO:0000256" key="3">
    <source>
        <dbReference type="ARBA" id="ARBA00012663"/>
    </source>
</evidence>
<evidence type="ECO:0000256" key="5">
    <source>
        <dbReference type="ARBA" id="ARBA00023295"/>
    </source>
</evidence>
<dbReference type="PANTHER" id="PTHR30480">
    <property type="entry name" value="BETA-HEXOSAMINIDASE-RELATED"/>
    <property type="match status" value="1"/>
</dbReference>
<dbReference type="InterPro" id="IPR050226">
    <property type="entry name" value="NagZ_Beta-hexosaminidase"/>
</dbReference>
<comment type="similarity">
    <text evidence="2">Belongs to the glycosyl hydrolase 3 family.</text>
</comment>
<sequence length="346" mass="37536">MKACILSVAGPELSPEEAGLFRDQHPWAVILMGRSCVSKTQIRKLVDQIWKTLERPCLIFIDQEGGRVARLKAPEWPVFPPVALYGRLHEKHPAEALQACYLGHFLMGRELSTLGIHADCSPVVDLTIPGAHDIIGDRAFSGSPEIVGMFAEQALKGLSDAGVAGVIKHIPGHGRAKVDSHEALPIVESDREELEADFSAFHFVRSAPMAMTAHILYPEIDRLEPATTSNIVIDDVIRARIGFDGLLMSDDLGMKALGGSLASRTERALEAGCDVALHCSGFLTDPKEILSEMTEVATAAFPLEGVALERAVQAEASAQQAIELDDVDARRNYDALIRLARTDVYG</sequence>
<evidence type="ECO:0000313" key="8">
    <source>
        <dbReference type="Proteomes" id="UP001596303"/>
    </source>
</evidence>
<dbReference type="Pfam" id="PF00933">
    <property type="entry name" value="Glyco_hydro_3"/>
    <property type="match status" value="1"/>
</dbReference>
<dbReference type="InterPro" id="IPR036962">
    <property type="entry name" value="Glyco_hydro_3_N_sf"/>
</dbReference>
<reference evidence="8" key="1">
    <citation type="journal article" date="2019" name="Int. J. Syst. Evol. Microbiol.">
        <title>The Global Catalogue of Microorganisms (GCM) 10K type strain sequencing project: providing services to taxonomists for standard genome sequencing and annotation.</title>
        <authorList>
            <consortium name="The Broad Institute Genomics Platform"/>
            <consortium name="The Broad Institute Genome Sequencing Center for Infectious Disease"/>
            <person name="Wu L."/>
            <person name="Ma J."/>
        </authorList>
    </citation>
    <scope>NUCLEOTIDE SEQUENCE [LARGE SCALE GENOMIC DNA]</scope>
    <source>
        <strain evidence="8">CGMCC-1.15741</strain>
    </source>
</reference>
<name>A0ABW1SE38_9PROT</name>
<keyword evidence="4 7" id="KW-0378">Hydrolase</keyword>
<keyword evidence="8" id="KW-1185">Reference proteome</keyword>
<organism evidence="7 8">
    <name type="scientific">Ponticaulis profundi</name>
    <dbReference type="NCBI Taxonomy" id="2665222"/>
    <lineage>
        <taxon>Bacteria</taxon>
        <taxon>Pseudomonadati</taxon>
        <taxon>Pseudomonadota</taxon>
        <taxon>Alphaproteobacteria</taxon>
        <taxon>Hyphomonadales</taxon>
        <taxon>Hyphomonadaceae</taxon>
        <taxon>Ponticaulis</taxon>
    </lineage>
</organism>
<dbReference type="NCBIfam" id="NF003740">
    <property type="entry name" value="PRK05337.1"/>
    <property type="match status" value="1"/>
</dbReference>
<feature type="domain" description="Glycoside hydrolase family 3 N-terminal" evidence="6">
    <location>
        <begin position="16"/>
        <end position="284"/>
    </location>
</feature>
<dbReference type="Gene3D" id="3.20.20.300">
    <property type="entry name" value="Glycoside hydrolase, family 3, N-terminal domain"/>
    <property type="match status" value="1"/>
</dbReference>
<protein>
    <recommendedName>
        <fullName evidence="3">beta-N-acetylhexosaminidase</fullName>
        <ecNumber evidence="3">3.2.1.52</ecNumber>
    </recommendedName>
</protein>
<keyword evidence="5 7" id="KW-0326">Glycosidase</keyword>
<dbReference type="SUPFAM" id="SSF51445">
    <property type="entry name" value="(Trans)glycosidases"/>
    <property type="match status" value="1"/>
</dbReference>
<dbReference type="GO" id="GO:0004563">
    <property type="term" value="F:beta-N-acetylhexosaminidase activity"/>
    <property type="evidence" value="ECO:0007669"/>
    <property type="project" value="UniProtKB-EC"/>
</dbReference>
<proteinExistence type="inferred from homology"/>
<dbReference type="PROSITE" id="PS00775">
    <property type="entry name" value="GLYCOSYL_HYDROL_F3"/>
    <property type="match status" value="1"/>
</dbReference>
<comment type="caution">
    <text evidence="7">The sequence shown here is derived from an EMBL/GenBank/DDBJ whole genome shotgun (WGS) entry which is preliminary data.</text>
</comment>
<dbReference type="RefSeq" id="WP_377381336.1">
    <property type="nucleotide sequence ID" value="NZ_JBHSSW010000066.1"/>
</dbReference>
<dbReference type="EMBL" id="JBHSSW010000066">
    <property type="protein sequence ID" value="MFC6199830.1"/>
    <property type="molecule type" value="Genomic_DNA"/>
</dbReference>
<evidence type="ECO:0000259" key="6">
    <source>
        <dbReference type="Pfam" id="PF00933"/>
    </source>
</evidence>
<gene>
    <name evidence="7" type="primary">nagZ</name>
    <name evidence="7" type="ORF">ACFQDM_17265</name>
</gene>
<dbReference type="Proteomes" id="UP001596303">
    <property type="component" value="Unassembled WGS sequence"/>
</dbReference>
<dbReference type="InterPro" id="IPR001764">
    <property type="entry name" value="Glyco_hydro_3_N"/>
</dbReference>